<organism evidence="3 4">
    <name type="scientific">Hypholoma sublateritium (strain FD-334 SS-4)</name>
    <dbReference type="NCBI Taxonomy" id="945553"/>
    <lineage>
        <taxon>Eukaryota</taxon>
        <taxon>Fungi</taxon>
        <taxon>Dikarya</taxon>
        <taxon>Basidiomycota</taxon>
        <taxon>Agaricomycotina</taxon>
        <taxon>Agaricomycetes</taxon>
        <taxon>Agaricomycetidae</taxon>
        <taxon>Agaricales</taxon>
        <taxon>Agaricineae</taxon>
        <taxon>Strophariaceae</taxon>
        <taxon>Hypholoma</taxon>
    </lineage>
</organism>
<dbReference type="Proteomes" id="UP000054270">
    <property type="component" value="Unassembled WGS sequence"/>
</dbReference>
<feature type="non-terminal residue" evidence="3">
    <location>
        <position position="1"/>
    </location>
</feature>
<proteinExistence type="predicted"/>
<evidence type="ECO:0000313" key="3">
    <source>
        <dbReference type="EMBL" id="KJA25662.1"/>
    </source>
</evidence>
<evidence type="ECO:0000256" key="1">
    <source>
        <dbReference type="SAM" id="Phobius"/>
    </source>
</evidence>
<keyword evidence="4" id="KW-1185">Reference proteome</keyword>
<evidence type="ECO:0000259" key="2">
    <source>
        <dbReference type="Pfam" id="PF26138"/>
    </source>
</evidence>
<dbReference type="Pfam" id="PF26138">
    <property type="entry name" value="DUF8040"/>
    <property type="match status" value="1"/>
</dbReference>
<dbReference type="EMBL" id="KN817530">
    <property type="protein sequence ID" value="KJA25662.1"/>
    <property type="molecule type" value="Genomic_DNA"/>
</dbReference>
<protein>
    <recommendedName>
        <fullName evidence="2">DUF8040 domain-containing protein</fullName>
    </recommendedName>
</protein>
<keyword evidence="1" id="KW-0472">Membrane</keyword>
<dbReference type="OMA" id="WHNSILT"/>
<dbReference type="AlphaFoldDB" id="A0A0D2LE11"/>
<dbReference type="InterPro" id="IPR058353">
    <property type="entry name" value="DUF8040"/>
</dbReference>
<dbReference type="OrthoDB" id="2430314at2759"/>
<name>A0A0D2LE11_HYPSF</name>
<feature type="non-terminal residue" evidence="3">
    <location>
        <position position="94"/>
    </location>
</feature>
<evidence type="ECO:0000313" key="4">
    <source>
        <dbReference type="Proteomes" id="UP000054270"/>
    </source>
</evidence>
<feature type="transmembrane region" description="Helical" evidence="1">
    <location>
        <begin position="6"/>
        <end position="26"/>
    </location>
</feature>
<keyword evidence="1" id="KW-1133">Transmembrane helix</keyword>
<keyword evidence="1" id="KW-0812">Transmembrane</keyword>
<reference evidence="4" key="1">
    <citation type="submission" date="2014-04" db="EMBL/GenBank/DDBJ databases">
        <title>Evolutionary Origins and Diversification of the Mycorrhizal Mutualists.</title>
        <authorList>
            <consortium name="DOE Joint Genome Institute"/>
            <consortium name="Mycorrhizal Genomics Consortium"/>
            <person name="Kohler A."/>
            <person name="Kuo A."/>
            <person name="Nagy L.G."/>
            <person name="Floudas D."/>
            <person name="Copeland A."/>
            <person name="Barry K.W."/>
            <person name="Cichocki N."/>
            <person name="Veneault-Fourrey C."/>
            <person name="LaButti K."/>
            <person name="Lindquist E.A."/>
            <person name="Lipzen A."/>
            <person name="Lundell T."/>
            <person name="Morin E."/>
            <person name="Murat C."/>
            <person name="Riley R."/>
            <person name="Ohm R."/>
            <person name="Sun H."/>
            <person name="Tunlid A."/>
            <person name="Henrissat B."/>
            <person name="Grigoriev I.V."/>
            <person name="Hibbett D.S."/>
            <person name="Martin F."/>
        </authorList>
    </citation>
    <scope>NUCLEOTIDE SEQUENCE [LARGE SCALE GENOMIC DNA]</scope>
    <source>
        <strain evidence="4">FD-334 SS-4</strain>
    </source>
</reference>
<feature type="domain" description="DUF8040" evidence="2">
    <location>
        <begin position="32"/>
        <end position="94"/>
    </location>
</feature>
<gene>
    <name evidence="3" type="ORF">HYPSUDRAFT_94262</name>
</gene>
<sequence>QLIIAAAYFINIVGIATQLYASPLYWKQSYHTSKILGAEWVKELINGHHDQIWTELGMRVHVFLAFVHELCVTCGLQDSRYVHLDEQAAIFLYM</sequence>
<accession>A0A0D2LE11</accession>